<accession>A0ACB7YAZ3</accession>
<protein>
    <submittedName>
        <fullName evidence="1">Uncharacterized protein</fullName>
    </submittedName>
</protein>
<gene>
    <name evidence="1" type="ORF">Vadar_029767</name>
</gene>
<evidence type="ECO:0000313" key="2">
    <source>
        <dbReference type="Proteomes" id="UP000828048"/>
    </source>
</evidence>
<reference evidence="1 2" key="1">
    <citation type="journal article" date="2021" name="Hortic Res">
        <title>High-quality reference genome and annotation aids understanding of berry development for evergreen blueberry (Vaccinium darrowii).</title>
        <authorList>
            <person name="Yu J."/>
            <person name="Hulse-Kemp A.M."/>
            <person name="Babiker E."/>
            <person name="Staton M."/>
        </authorList>
    </citation>
    <scope>NUCLEOTIDE SEQUENCE [LARGE SCALE GENOMIC DNA]</scope>
    <source>
        <strain evidence="2">cv. NJ 8807/NJ 8810</strain>
        <tissue evidence="1">Young leaf</tissue>
    </source>
</reference>
<proteinExistence type="predicted"/>
<comment type="caution">
    <text evidence="1">The sequence shown here is derived from an EMBL/GenBank/DDBJ whole genome shotgun (WGS) entry which is preliminary data.</text>
</comment>
<evidence type="ECO:0000313" key="1">
    <source>
        <dbReference type="EMBL" id="KAH7850244.1"/>
    </source>
</evidence>
<name>A0ACB7YAZ3_9ERIC</name>
<sequence length="134" mass="15050">MSQNRKPIYQELTKARQMSCDSKQPHQLKMLTWEMQCVAKVNVYSYGMVVLGMVTGKSSMTTGGQVSENTRKIEHRGLVKWVREKINGDGVMELWLEEIIDPVMKGNCDLSKIEILVQVALQCVEEDGNNGSSG</sequence>
<dbReference type="EMBL" id="CM037157">
    <property type="protein sequence ID" value="KAH7850244.1"/>
    <property type="molecule type" value="Genomic_DNA"/>
</dbReference>
<organism evidence="1 2">
    <name type="scientific">Vaccinium darrowii</name>
    <dbReference type="NCBI Taxonomy" id="229202"/>
    <lineage>
        <taxon>Eukaryota</taxon>
        <taxon>Viridiplantae</taxon>
        <taxon>Streptophyta</taxon>
        <taxon>Embryophyta</taxon>
        <taxon>Tracheophyta</taxon>
        <taxon>Spermatophyta</taxon>
        <taxon>Magnoliopsida</taxon>
        <taxon>eudicotyledons</taxon>
        <taxon>Gunneridae</taxon>
        <taxon>Pentapetalae</taxon>
        <taxon>asterids</taxon>
        <taxon>Ericales</taxon>
        <taxon>Ericaceae</taxon>
        <taxon>Vaccinioideae</taxon>
        <taxon>Vaccinieae</taxon>
        <taxon>Vaccinium</taxon>
    </lineage>
</organism>
<keyword evidence="2" id="KW-1185">Reference proteome</keyword>
<dbReference type="Proteomes" id="UP000828048">
    <property type="component" value="Chromosome 7"/>
</dbReference>